<dbReference type="InterPro" id="IPR003439">
    <property type="entry name" value="ABC_transporter-like_ATP-bd"/>
</dbReference>
<dbReference type="InterPro" id="IPR027417">
    <property type="entry name" value="P-loop_NTPase"/>
</dbReference>
<name>A0A0B5DYC3_9RHOB</name>
<evidence type="ECO:0000256" key="2">
    <source>
        <dbReference type="ARBA" id="ARBA00022448"/>
    </source>
</evidence>
<evidence type="ECO:0000256" key="3">
    <source>
        <dbReference type="ARBA" id="ARBA00022741"/>
    </source>
</evidence>
<dbReference type="InterPro" id="IPR017871">
    <property type="entry name" value="ABC_transporter-like_CS"/>
</dbReference>
<reference evidence="6 7" key="1">
    <citation type="journal article" date="2014" name="Int. J. Syst. Evol. Microbiol.">
        <title>Celeribacter indicus sp. nov., a polycyclic aromatic hydrocarbon-degrading bacterium from deep-sea sediment and reclassification of Huaishuia halophila as Celeribacter halophilus comb. nov.</title>
        <authorList>
            <person name="Lai Q."/>
            <person name="Cao J."/>
            <person name="Yuan J."/>
            <person name="Li F."/>
            <person name="Shao Z."/>
        </authorList>
    </citation>
    <scope>NUCLEOTIDE SEQUENCE [LARGE SCALE GENOMIC DNA]</scope>
    <source>
        <strain evidence="6">P73</strain>
    </source>
</reference>
<comment type="similarity">
    <text evidence="1">Belongs to the ABC transporter superfamily.</text>
</comment>
<evidence type="ECO:0000259" key="5">
    <source>
        <dbReference type="PROSITE" id="PS50893"/>
    </source>
</evidence>
<gene>
    <name evidence="6" type="ORF">P73_1440</name>
</gene>
<dbReference type="PANTHER" id="PTHR42788:SF19">
    <property type="entry name" value="ALIPHATIC SULFONATES IMPORT ATP-BINDING PROTEIN SSUB 2"/>
    <property type="match status" value="1"/>
</dbReference>
<keyword evidence="7" id="KW-1185">Reference proteome</keyword>
<organism evidence="6 7">
    <name type="scientific">Celeribacter indicus</name>
    <dbReference type="NCBI Taxonomy" id="1208324"/>
    <lineage>
        <taxon>Bacteria</taxon>
        <taxon>Pseudomonadati</taxon>
        <taxon>Pseudomonadota</taxon>
        <taxon>Alphaproteobacteria</taxon>
        <taxon>Rhodobacterales</taxon>
        <taxon>Roseobacteraceae</taxon>
        <taxon>Celeribacter</taxon>
    </lineage>
</organism>
<dbReference type="OrthoDB" id="9802264at2"/>
<dbReference type="PROSITE" id="PS50893">
    <property type="entry name" value="ABC_TRANSPORTER_2"/>
    <property type="match status" value="1"/>
</dbReference>
<keyword evidence="3" id="KW-0547">Nucleotide-binding</keyword>
<dbReference type="SMART" id="SM00382">
    <property type="entry name" value="AAA"/>
    <property type="match status" value="1"/>
</dbReference>
<dbReference type="STRING" id="1208324.P73_1440"/>
<dbReference type="HOGENOM" id="CLU_000604_1_22_5"/>
<dbReference type="Pfam" id="PF00005">
    <property type="entry name" value="ABC_tran"/>
    <property type="match status" value="1"/>
</dbReference>
<dbReference type="InterPro" id="IPR050166">
    <property type="entry name" value="ABC_transporter_ATP-bind"/>
</dbReference>
<evidence type="ECO:0000256" key="4">
    <source>
        <dbReference type="ARBA" id="ARBA00022840"/>
    </source>
</evidence>
<keyword evidence="4" id="KW-0067">ATP-binding</keyword>
<dbReference type="GO" id="GO:0016887">
    <property type="term" value="F:ATP hydrolysis activity"/>
    <property type="evidence" value="ECO:0007669"/>
    <property type="project" value="InterPro"/>
</dbReference>
<sequence length="257" mass="28027">MITTRHLVKEFGPFHALGPLDLTIGTEQIVAVLGPSGCGKSTLLRLLAGLETPSRGTMSLDGSAIEGPQEKIGVAFQDPRLMPWLTVRENIALGIWDWPRDRIGPAVEAVIARVGLSRFSDALPKSLSGGMAQRVGLARALVGNPRLLLLDEPFGALDPLTRIRMQDHLLDLVDASIPNVLLITHDVDEALVLSDRVILLDGPPARIRRDLRVDLPKPRNRTSPDFQELKNLLLGDLLPGHGDPHPLPRTERAHHAP</sequence>
<dbReference type="KEGG" id="cid:P73_1440"/>
<dbReference type="GO" id="GO:0005524">
    <property type="term" value="F:ATP binding"/>
    <property type="evidence" value="ECO:0007669"/>
    <property type="project" value="UniProtKB-KW"/>
</dbReference>
<feature type="domain" description="ABC transporter" evidence="5">
    <location>
        <begin position="2"/>
        <end position="227"/>
    </location>
</feature>
<evidence type="ECO:0000313" key="6">
    <source>
        <dbReference type="EMBL" id="AJE46155.1"/>
    </source>
</evidence>
<keyword evidence="2" id="KW-0813">Transport</keyword>
<protein>
    <submittedName>
        <fullName evidence="6">ABC transporter-like protein</fullName>
    </submittedName>
</protein>
<dbReference type="PROSITE" id="PS00211">
    <property type="entry name" value="ABC_TRANSPORTER_1"/>
    <property type="match status" value="1"/>
</dbReference>
<dbReference type="Gene3D" id="3.40.50.300">
    <property type="entry name" value="P-loop containing nucleotide triphosphate hydrolases"/>
    <property type="match status" value="1"/>
</dbReference>
<dbReference type="CDD" id="cd03293">
    <property type="entry name" value="ABC_NrtD_SsuB_transporters"/>
    <property type="match status" value="1"/>
</dbReference>
<accession>A0A0B5DYC3</accession>
<dbReference type="Proteomes" id="UP000031521">
    <property type="component" value="Chromosome"/>
</dbReference>
<evidence type="ECO:0000256" key="1">
    <source>
        <dbReference type="ARBA" id="ARBA00005417"/>
    </source>
</evidence>
<dbReference type="SUPFAM" id="SSF52540">
    <property type="entry name" value="P-loop containing nucleoside triphosphate hydrolases"/>
    <property type="match status" value="1"/>
</dbReference>
<dbReference type="EMBL" id="CP004393">
    <property type="protein sequence ID" value="AJE46155.1"/>
    <property type="molecule type" value="Genomic_DNA"/>
</dbReference>
<dbReference type="PANTHER" id="PTHR42788">
    <property type="entry name" value="TAURINE IMPORT ATP-BINDING PROTEIN-RELATED"/>
    <property type="match status" value="1"/>
</dbReference>
<dbReference type="RefSeq" id="WP_052453096.1">
    <property type="nucleotide sequence ID" value="NZ_CP004393.1"/>
</dbReference>
<dbReference type="InterPro" id="IPR003593">
    <property type="entry name" value="AAA+_ATPase"/>
</dbReference>
<dbReference type="AlphaFoldDB" id="A0A0B5DYC3"/>
<evidence type="ECO:0000313" key="7">
    <source>
        <dbReference type="Proteomes" id="UP000031521"/>
    </source>
</evidence>
<proteinExistence type="inferred from homology"/>